<protein>
    <recommendedName>
        <fullName evidence="3">DUF4304 domain-containing protein</fullName>
    </recommendedName>
</protein>
<dbReference type="Pfam" id="PF14137">
    <property type="entry name" value="DUF4304"/>
    <property type="match status" value="1"/>
</dbReference>
<organism evidence="1 2">
    <name type="scientific">Microbacterium arabinogalactanolyticum</name>
    <dbReference type="NCBI Taxonomy" id="69365"/>
    <lineage>
        <taxon>Bacteria</taxon>
        <taxon>Bacillati</taxon>
        <taxon>Actinomycetota</taxon>
        <taxon>Actinomycetes</taxon>
        <taxon>Micrococcales</taxon>
        <taxon>Microbacteriaceae</taxon>
        <taxon>Microbacterium</taxon>
    </lineage>
</organism>
<proteinExistence type="predicted"/>
<reference evidence="1" key="1">
    <citation type="submission" date="2022-08" db="EMBL/GenBank/DDBJ databases">
        <title>Draft genome sequence of Microbacterium arabinogalactanolyticum JCM 9171.</title>
        <authorList>
            <person name="Fujita K."/>
            <person name="Ishiwata A."/>
            <person name="Fushinobu S."/>
        </authorList>
    </citation>
    <scope>NUCLEOTIDE SEQUENCE</scope>
    <source>
        <strain evidence="1">JCM 9171</strain>
    </source>
</reference>
<evidence type="ECO:0008006" key="3">
    <source>
        <dbReference type="Google" id="ProtNLM"/>
    </source>
</evidence>
<gene>
    <name evidence="1" type="ORF">MIAR_05660</name>
</gene>
<keyword evidence="2" id="KW-1185">Reference proteome</keyword>
<name>A0ABQ5NEA1_9MICO</name>
<evidence type="ECO:0000313" key="1">
    <source>
        <dbReference type="EMBL" id="GLC83978.1"/>
    </source>
</evidence>
<sequence>MDRKTVSAHLRKQFFPLLIAGGFTRSGDVLRRELDGPVVHVVEVQHRPRSGVFQVNLGAHLTALGGVAGGTPVPAEQMREYDCAWRSSVVSGFRNSSDSEFAYGSTEDEASESVAFLVSEWERQSSEFFSPLSGFPESFHERASSSLDSGLHPAHLLTWARVANILGDAALRTRIVEAALPTVPERATSLRAQLLELR</sequence>
<comment type="caution">
    <text evidence="1">The sequence shown here is derived from an EMBL/GenBank/DDBJ whole genome shotgun (WGS) entry which is preliminary data.</text>
</comment>
<dbReference type="InterPro" id="IPR025412">
    <property type="entry name" value="DUF4304"/>
</dbReference>
<evidence type="ECO:0000313" key="2">
    <source>
        <dbReference type="Proteomes" id="UP001165068"/>
    </source>
</evidence>
<dbReference type="RefSeq" id="WP_285631012.1">
    <property type="nucleotide sequence ID" value="NZ_BAAAUK010000003.1"/>
</dbReference>
<accession>A0ABQ5NEA1</accession>
<dbReference type="EMBL" id="BRZC01000003">
    <property type="protein sequence ID" value="GLC83978.1"/>
    <property type="molecule type" value="Genomic_DNA"/>
</dbReference>
<dbReference type="Proteomes" id="UP001165068">
    <property type="component" value="Unassembled WGS sequence"/>
</dbReference>